<comment type="caution">
    <text evidence="1">The sequence shown here is derived from an EMBL/GenBank/DDBJ whole genome shotgun (WGS) entry which is preliminary data.</text>
</comment>
<protein>
    <submittedName>
        <fullName evidence="1">Uncharacterized protein</fullName>
    </submittedName>
</protein>
<evidence type="ECO:0000313" key="1">
    <source>
        <dbReference type="EMBL" id="MDO3676041.1"/>
    </source>
</evidence>
<evidence type="ECO:0000313" key="2">
    <source>
        <dbReference type="Proteomes" id="UP001168883"/>
    </source>
</evidence>
<proteinExistence type="predicted"/>
<gene>
    <name evidence="1" type="ORF">Q3C12_03430</name>
</gene>
<sequence length="97" mass="10781">MSSVEQTVSHSGNSHVTVIVDTTPIAYALILCFYGSGKLGPAEINAFLAKFTNAHNLQRITEPERAVRTSAKGQIARIHNKPIRYDYQIYPVHSKKL</sequence>
<name>A0ABT8V8J4_9BACL</name>
<keyword evidence="2" id="KW-1185">Reference proteome</keyword>
<dbReference type="Proteomes" id="UP001168883">
    <property type="component" value="Unassembled WGS sequence"/>
</dbReference>
<dbReference type="RefSeq" id="WP_025849720.1">
    <property type="nucleotide sequence ID" value="NZ_JARLKN010000130.1"/>
</dbReference>
<accession>A0ABT8V8J4</accession>
<dbReference type="EMBL" id="JAUMKJ010000003">
    <property type="protein sequence ID" value="MDO3676041.1"/>
    <property type="molecule type" value="Genomic_DNA"/>
</dbReference>
<organism evidence="1 2">
    <name type="scientific">Paenibacillus ehimensis</name>
    <dbReference type="NCBI Taxonomy" id="79264"/>
    <lineage>
        <taxon>Bacteria</taxon>
        <taxon>Bacillati</taxon>
        <taxon>Bacillota</taxon>
        <taxon>Bacilli</taxon>
        <taxon>Bacillales</taxon>
        <taxon>Paenibacillaceae</taxon>
        <taxon>Paenibacillus</taxon>
    </lineage>
</organism>
<reference evidence="1" key="1">
    <citation type="submission" date="2023-07" db="EMBL/GenBank/DDBJ databases">
        <authorList>
            <person name="Aktuganov G."/>
            <person name="Boyko T."/>
            <person name="Delegan Y."/>
            <person name="Galimzianova N."/>
            <person name="Gilvanova E."/>
            <person name="Korobov V."/>
            <person name="Kuzmina L."/>
            <person name="Melentiev A."/>
            <person name="Milman P."/>
            <person name="Ryabova A."/>
            <person name="Stupak E."/>
            <person name="Yasakov T."/>
            <person name="Zharikova N."/>
            <person name="Zhurenko E."/>
        </authorList>
    </citation>
    <scope>NUCLEOTIDE SEQUENCE</scope>
    <source>
        <strain evidence="1">IB-739</strain>
    </source>
</reference>